<sequence>MSTIKVPRFGGNLLSRSGNPVCCVFLLCATTLCLTVAQNAQNFEQFSDFFFKYPEEQYSQPSYVPQRQLEGLRIDQKPQAEDSVMRFPEPVQNVRQSYQPQQTSGAMQFAWNMMKMVVLPQQDNTVICPILPQTLLATLYDAADPIAKAEIRSSLIASSQELGKLVRSQALAVRESSVNKLDQAMAIFLGSDTKLNKQIEEKALQDGVEFVPVNFLNSNAAATTANNWVAQKSQGVIREIVAPTTLDASTRLIMASVIYFKGKWKYQFTKTEPGFFESLPSFDQQVPMMYQFNKFRYGEKNFPDGNGMRWVELPYESSAGLSMVLMLPKLRHQLQRSAEQLSITDVTDIITSLKQNRGSNKMHLRVPKFNVFSSLSLVPALKNLGLKSIFDRASALQGLANESLVVRDVSQRTFISVDEQGTTAASAASLAFVALSAAPPPPTINFTVDEPFLLMIVDKLHEYPLFVGKIMKPNTN</sequence>
<evidence type="ECO:0000256" key="3">
    <source>
        <dbReference type="ARBA" id="ARBA00022900"/>
    </source>
</evidence>
<dbReference type="InterPro" id="IPR023796">
    <property type="entry name" value="Serpin_dom"/>
</dbReference>
<dbReference type="AlphaFoldDB" id="A0A240PK74"/>
<keyword evidence="2" id="KW-0646">Protease inhibitor</keyword>
<dbReference type="Pfam" id="PF00079">
    <property type="entry name" value="Serpin"/>
    <property type="match status" value="1"/>
</dbReference>
<feature type="chain" id="PRO_5013167723" description="Serpin domain-containing protein" evidence="5">
    <location>
        <begin position="38"/>
        <end position="476"/>
    </location>
</feature>
<name>A0A240PK74_9DIPT</name>
<dbReference type="PANTHER" id="PTHR11461">
    <property type="entry name" value="SERINE PROTEASE INHIBITOR, SERPIN"/>
    <property type="match status" value="1"/>
</dbReference>
<feature type="domain" description="Serpin" evidence="6">
    <location>
        <begin position="111"/>
        <end position="473"/>
    </location>
</feature>
<reference evidence="7" key="2">
    <citation type="submission" date="2020-05" db="UniProtKB">
        <authorList>
            <consortium name="EnsemblMetazoa"/>
        </authorList>
    </citation>
    <scope>IDENTIFICATION</scope>
    <source>
        <strain evidence="7">Epiroticus2</strain>
    </source>
</reference>
<accession>A0A240PK74</accession>
<organism evidence="7 8">
    <name type="scientific">Anopheles epiroticus</name>
    <dbReference type="NCBI Taxonomy" id="199890"/>
    <lineage>
        <taxon>Eukaryota</taxon>
        <taxon>Metazoa</taxon>
        <taxon>Ecdysozoa</taxon>
        <taxon>Arthropoda</taxon>
        <taxon>Hexapoda</taxon>
        <taxon>Insecta</taxon>
        <taxon>Pterygota</taxon>
        <taxon>Neoptera</taxon>
        <taxon>Endopterygota</taxon>
        <taxon>Diptera</taxon>
        <taxon>Nematocera</taxon>
        <taxon>Culicoidea</taxon>
        <taxon>Culicidae</taxon>
        <taxon>Anophelinae</taxon>
        <taxon>Anopheles</taxon>
    </lineage>
</organism>
<keyword evidence="8" id="KW-1185">Reference proteome</keyword>
<dbReference type="EnsemblMetazoa" id="AEPI015242-RA">
    <property type="protein sequence ID" value="AEPI015242-PA"/>
    <property type="gene ID" value="AEPI015242"/>
</dbReference>
<dbReference type="PANTHER" id="PTHR11461:SF211">
    <property type="entry name" value="GH10112P-RELATED"/>
    <property type="match status" value="1"/>
</dbReference>
<dbReference type="GO" id="GO:0005615">
    <property type="term" value="C:extracellular space"/>
    <property type="evidence" value="ECO:0007669"/>
    <property type="project" value="InterPro"/>
</dbReference>
<comment type="similarity">
    <text evidence="1 4">Belongs to the serpin family.</text>
</comment>
<dbReference type="InterPro" id="IPR042178">
    <property type="entry name" value="Serpin_sf_1"/>
</dbReference>
<keyword evidence="3" id="KW-0722">Serine protease inhibitor</keyword>
<dbReference type="Gene3D" id="2.30.39.10">
    <property type="entry name" value="Alpha-1-antitrypsin, domain 1"/>
    <property type="match status" value="1"/>
</dbReference>
<dbReference type="CDD" id="cd00172">
    <property type="entry name" value="serpin"/>
    <property type="match status" value="1"/>
</dbReference>
<proteinExistence type="inferred from homology"/>
<evidence type="ECO:0000313" key="7">
    <source>
        <dbReference type="EnsemblMetazoa" id="AEPI015242-PA"/>
    </source>
</evidence>
<dbReference type="Proteomes" id="UP000075885">
    <property type="component" value="Unassembled WGS sequence"/>
</dbReference>
<keyword evidence="5" id="KW-0732">Signal</keyword>
<reference evidence="8" key="1">
    <citation type="submission" date="2013-03" db="EMBL/GenBank/DDBJ databases">
        <title>The Genome Sequence of Anopheles epiroticus epiroticus2.</title>
        <authorList>
            <consortium name="The Broad Institute Genomics Platform"/>
            <person name="Neafsey D.E."/>
            <person name="Howell P."/>
            <person name="Walker B."/>
            <person name="Young S.K."/>
            <person name="Zeng Q."/>
            <person name="Gargeya S."/>
            <person name="Fitzgerald M."/>
            <person name="Haas B."/>
            <person name="Abouelleil A."/>
            <person name="Allen A.W."/>
            <person name="Alvarado L."/>
            <person name="Arachchi H.M."/>
            <person name="Berlin A.M."/>
            <person name="Chapman S.B."/>
            <person name="Gainer-Dewar J."/>
            <person name="Goldberg J."/>
            <person name="Griggs A."/>
            <person name="Gujja S."/>
            <person name="Hansen M."/>
            <person name="Howarth C."/>
            <person name="Imamovic A."/>
            <person name="Ireland A."/>
            <person name="Larimer J."/>
            <person name="McCowan C."/>
            <person name="Murphy C."/>
            <person name="Pearson M."/>
            <person name="Poon T.W."/>
            <person name="Priest M."/>
            <person name="Roberts A."/>
            <person name="Saif S."/>
            <person name="Shea T."/>
            <person name="Sisk P."/>
            <person name="Sykes S."/>
            <person name="Wortman J."/>
            <person name="Nusbaum C."/>
            <person name="Birren B."/>
        </authorList>
    </citation>
    <scope>NUCLEOTIDE SEQUENCE [LARGE SCALE GENOMIC DNA]</scope>
    <source>
        <strain evidence="8">Epiroticus2</strain>
    </source>
</reference>
<dbReference type="InterPro" id="IPR036186">
    <property type="entry name" value="Serpin_sf"/>
</dbReference>
<evidence type="ECO:0000256" key="2">
    <source>
        <dbReference type="ARBA" id="ARBA00022690"/>
    </source>
</evidence>
<dbReference type="InterPro" id="IPR000215">
    <property type="entry name" value="Serpin_fam"/>
</dbReference>
<dbReference type="VEuPathDB" id="VectorBase:AEPI015242"/>
<dbReference type="STRING" id="199890.A0A240PK74"/>
<evidence type="ECO:0000313" key="8">
    <source>
        <dbReference type="Proteomes" id="UP000075885"/>
    </source>
</evidence>
<evidence type="ECO:0000256" key="4">
    <source>
        <dbReference type="RuleBase" id="RU000411"/>
    </source>
</evidence>
<feature type="signal peptide" evidence="5">
    <location>
        <begin position="1"/>
        <end position="37"/>
    </location>
</feature>
<evidence type="ECO:0000259" key="6">
    <source>
        <dbReference type="SMART" id="SM00093"/>
    </source>
</evidence>
<dbReference type="Gene3D" id="3.30.497.10">
    <property type="entry name" value="Antithrombin, subunit I, domain 2"/>
    <property type="match status" value="1"/>
</dbReference>
<dbReference type="InterPro" id="IPR042185">
    <property type="entry name" value="Serpin_sf_2"/>
</dbReference>
<dbReference type="GO" id="GO:0004867">
    <property type="term" value="F:serine-type endopeptidase inhibitor activity"/>
    <property type="evidence" value="ECO:0007669"/>
    <property type="project" value="UniProtKB-KW"/>
</dbReference>
<evidence type="ECO:0000256" key="5">
    <source>
        <dbReference type="SAM" id="SignalP"/>
    </source>
</evidence>
<dbReference type="SUPFAM" id="SSF56574">
    <property type="entry name" value="Serpins"/>
    <property type="match status" value="1"/>
</dbReference>
<evidence type="ECO:0000256" key="1">
    <source>
        <dbReference type="ARBA" id="ARBA00009500"/>
    </source>
</evidence>
<dbReference type="SMART" id="SM00093">
    <property type="entry name" value="SERPIN"/>
    <property type="match status" value="1"/>
</dbReference>
<protein>
    <recommendedName>
        <fullName evidence="6">Serpin domain-containing protein</fullName>
    </recommendedName>
</protein>